<protein>
    <submittedName>
        <fullName evidence="3">Uncharacterized protein</fullName>
    </submittedName>
</protein>
<organism evidence="3 4">
    <name type="scientific">Actinopolyspora xinjiangensis</name>
    <dbReference type="NCBI Taxonomy" id="405564"/>
    <lineage>
        <taxon>Bacteria</taxon>
        <taxon>Bacillati</taxon>
        <taxon>Actinomycetota</taxon>
        <taxon>Actinomycetes</taxon>
        <taxon>Actinopolysporales</taxon>
        <taxon>Actinopolysporaceae</taxon>
        <taxon>Actinopolyspora</taxon>
    </lineage>
</organism>
<dbReference type="OrthoDB" id="4247493at2"/>
<gene>
    <name evidence="3" type="ORF">SAMN04487905_103366</name>
</gene>
<dbReference type="RefSeq" id="WP_139182934.1">
    <property type="nucleotide sequence ID" value="NZ_FNJR01000003.1"/>
</dbReference>
<feature type="signal peptide" evidence="2">
    <location>
        <begin position="1"/>
        <end position="28"/>
    </location>
</feature>
<dbReference type="AlphaFoldDB" id="A0A1H0S504"/>
<proteinExistence type="predicted"/>
<accession>A0A1H0S504</accession>
<name>A0A1H0S504_9ACTN</name>
<evidence type="ECO:0000256" key="2">
    <source>
        <dbReference type="SAM" id="SignalP"/>
    </source>
</evidence>
<keyword evidence="2" id="KW-0732">Signal</keyword>
<sequence length="163" mass="17810">MSKRLPILISTIAAFVLSVGLAPAIAEASALRGSTASDHPASTTSATAPRDADELTMKVRKAAPGKWCVRGYYKNIYRGTGCFRNKGDHVTAYDGYKDGMHIRTDWHTDYGRDGACADGGDAGRDDCNYNMRESGSLKFQVELRDKKELIAQTQWTGYLPIGQ</sequence>
<reference evidence="4" key="1">
    <citation type="submission" date="2016-10" db="EMBL/GenBank/DDBJ databases">
        <authorList>
            <person name="Varghese N."/>
            <person name="Submissions S."/>
        </authorList>
    </citation>
    <scope>NUCLEOTIDE SEQUENCE [LARGE SCALE GENOMIC DNA]</scope>
    <source>
        <strain evidence="4">DSM 46732</strain>
    </source>
</reference>
<evidence type="ECO:0000256" key="1">
    <source>
        <dbReference type="SAM" id="MobiDB-lite"/>
    </source>
</evidence>
<dbReference type="Proteomes" id="UP000199497">
    <property type="component" value="Unassembled WGS sequence"/>
</dbReference>
<evidence type="ECO:0000313" key="3">
    <source>
        <dbReference type="EMBL" id="SDP36326.1"/>
    </source>
</evidence>
<keyword evidence="4" id="KW-1185">Reference proteome</keyword>
<feature type="chain" id="PRO_5011524154" evidence="2">
    <location>
        <begin position="29"/>
        <end position="163"/>
    </location>
</feature>
<evidence type="ECO:0000313" key="4">
    <source>
        <dbReference type="Proteomes" id="UP000199497"/>
    </source>
</evidence>
<feature type="region of interest" description="Disordered" evidence="1">
    <location>
        <begin position="32"/>
        <end position="52"/>
    </location>
</feature>
<feature type="compositionally biased region" description="Polar residues" evidence="1">
    <location>
        <begin position="32"/>
        <end position="47"/>
    </location>
</feature>
<dbReference type="EMBL" id="FNJR01000003">
    <property type="protein sequence ID" value="SDP36326.1"/>
    <property type="molecule type" value="Genomic_DNA"/>
</dbReference>